<proteinExistence type="predicted"/>
<dbReference type="EMBL" id="JAROCY010000014">
    <property type="protein sequence ID" value="MDF8334480.1"/>
    <property type="molecule type" value="Genomic_DNA"/>
</dbReference>
<feature type="transmembrane region" description="Helical" evidence="1">
    <location>
        <begin position="21"/>
        <end position="40"/>
    </location>
</feature>
<accession>A0ABT6CKM3</accession>
<evidence type="ECO:0000313" key="2">
    <source>
        <dbReference type="EMBL" id="MDF8334480.1"/>
    </source>
</evidence>
<name>A0ABT6CKM3_9SPHN</name>
<sequence length="98" mass="10919">MQITDWPARVAGGRHARRLENALRLAGLVIIAFAGVTCLGERHEELLYGLSPWPMAIAVLAVVLFWIGLILLVGGAELFRQQPVPPRSWLPSRKRTPR</sequence>
<keyword evidence="1" id="KW-0812">Transmembrane</keyword>
<comment type="caution">
    <text evidence="2">The sequence shown here is derived from an EMBL/GenBank/DDBJ whole genome shotgun (WGS) entry which is preliminary data.</text>
</comment>
<evidence type="ECO:0000313" key="3">
    <source>
        <dbReference type="Proteomes" id="UP001222770"/>
    </source>
</evidence>
<gene>
    <name evidence="2" type="ORF">POM99_14830</name>
</gene>
<evidence type="ECO:0000256" key="1">
    <source>
        <dbReference type="SAM" id="Phobius"/>
    </source>
</evidence>
<dbReference type="RefSeq" id="WP_277279188.1">
    <property type="nucleotide sequence ID" value="NZ_JAROCY010000014.1"/>
</dbReference>
<dbReference type="Proteomes" id="UP001222770">
    <property type="component" value="Unassembled WGS sequence"/>
</dbReference>
<feature type="transmembrane region" description="Helical" evidence="1">
    <location>
        <begin position="52"/>
        <end position="73"/>
    </location>
</feature>
<keyword evidence="1" id="KW-1133">Transmembrane helix</keyword>
<protein>
    <submittedName>
        <fullName evidence="2">Uncharacterized protein</fullName>
    </submittedName>
</protein>
<organism evidence="2 3">
    <name type="scientific">Novosphingobium cyanobacteriorum</name>
    <dbReference type="NCBI Taxonomy" id="3024215"/>
    <lineage>
        <taxon>Bacteria</taxon>
        <taxon>Pseudomonadati</taxon>
        <taxon>Pseudomonadota</taxon>
        <taxon>Alphaproteobacteria</taxon>
        <taxon>Sphingomonadales</taxon>
        <taxon>Sphingomonadaceae</taxon>
        <taxon>Novosphingobium</taxon>
    </lineage>
</organism>
<keyword evidence="3" id="KW-1185">Reference proteome</keyword>
<reference evidence="2 3" key="1">
    <citation type="submission" date="2023-03" db="EMBL/GenBank/DDBJ databases">
        <title>Novosphingobium cyanobacteriorum sp. nov., isolated from a eutrophic reservoir during the Microcystis bloom period.</title>
        <authorList>
            <person name="Kang M."/>
            <person name="Le V."/>
            <person name="Ko S.-R."/>
            <person name="Lee S.-A."/>
            <person name="Ahn C.-Y."/>
        </authorList>
    </citation>
    <scope>NUCLEOTIDE SEQUENCE [LARGE SCALE GENOMIC DNA]</scope>
    <source>
        <strain evidence="2 3">HBC54</strain>
    </source>
</reference>
<keyword evidence="1" id="KW-0472">Membrane</keyword>